<organism evidence="1 2">
    <name type="scientific">Sporolactobacillus inulinus CASD</name>
    <dbReference type="NCBI Taxonomy" id="1069536"/>
    <lineage>
        <taxon>Bacteria</taxon>
        <taxon>Bacillati</taxon>
        <taxon>Bacillota</taxon>
        <taxon>Bacilli</taxon>
        <taxon>Bacillales</taxon>
        <taxon>Sporolactobacillaceae</taxon>
        <taxon>Sporolactobacillus</taxon>
    </lineage>
</organism>
<gene>
    <name evidence="1" type="ORF">SINU_11855</name>
</gene>
<name>A0A0U1QM97_9BACL</name>
<reference evidence="1 2" key="1">
    <citation type="journal article" date="2011" name="J. Bacteriol.">
        <title>Draft genome sequence of Sporolactobacillus inulinus strain CASD, an efficient D-lactic acid-producing bacterium with high-concentration lactate tolerance capability.</title>
        <authorList>
            <person name="Yu B."/>
            <person name="Su F."/>
            <person name="Wang L."/>
            <person name="Xu K."/>
            <person name="Zhao B."/>
            <person name="Xu P."/>
        </authorList>
    </citation>
    <scope>NUCLEOTIDE SEQUENCE [LARGE SCALE GENOMIC DNA]</scope>
    <source>
        <strain evidence="1 2">CASD</strain>
    </source>
</reference>
<dbReference type="Proteomes" id="UP000035553">
    <property type="component" value="Unassembled WGS sequence"/>
</dbReference>
<sequence>MNRKAHRRYPIKFYSALTVGKDPYLKIMCIQKEKVDDQLPVKLRLVQLTTSKGDQEPPYCGNFTLVLVHFVH</sequence>
<dbReference type="AlphaFoldDB" id="A0A0U1QM97"/>
<dbReference type="EMBL" id="AFVQ02000173">
    <property type="protein sequence ID" value="KLI01736.1"/>
    <property type="molecule type" value="Genomic_DNA"/>
</dbReference>
<comment type="caution">
    <text evidence="1">The sequence shown here is derived from an EMBL/GenBank/DDBJ whole genome shotgun (WGS) entry which is preliminary data.</text>
</comment>
<keyword evidence="2" id="KW-1185">Reference proteome</keyword>
<evidence type="ECO:0000313" key="2">
    <source>
        <dbReference type="Proteomes" id="UP000035553"/>
    </source>
</evidence>
<proteinExistence type="predicted"/>
<accession>A0A0U1QM97</accession>
<protein>
    <submittedName>
        <fullName evidence="1">Uncharacterized protein</fullName>
    </submittedName>
</protein>
<evidence type="ECO:0000313" key="1">
    <source>
        <dbReference type="EMBL" id="KLI01736.1"/>
    </source>
</evidence>